<feature type="transmembrane region" description="Helical" evidence="1">
    <location>
        <begin position="97"/>
        <end position="115"/>
    </location>
</feature>
<organism evidence="2 3">
    <name type="scientific">Coniella lustricola</name>
    <dbReference type="NCBI Taxonomy" id="2025994"/>
    <lineage>
        <taxon>Eukaryota</taxon>
        <taxon>Fungi</taxon>
        <taxon>Dikarya</taxon>
        <taxon>Ascomycota</taxon>
        <taxon>Pezizomycotina</taxon>
        <taxon>Sordariomycetes</taxon>
        <taxon>Sordariomycetidae</taxon>
        <taxon>Diaporthales</taxon>
        <taxon>Schizoparmaceae</taxon>
        <taxon>Coniella</taxon>
    </lineage>
</organism>
<evidence type="ECO:0000313" key="3">
    <source>
        <dbReference type="Proteomes" id="UP000241462"/>
    </source>
</evidence>
<dbReference type="Proteomes" id="UP000241462">
    <property type="component" value="Unassembled WGS sequence"/>
</dbReference>
<dbReference type="EMBL" id="KZ678384">
    <property type="protein sequence ID" value="PSR99414.1"/>
    <property type="molecule type" value="Genomic_DNA"/>
</dbReference>
<accession>A0A2T3AIX8</accession>
<feature type="transmembrane region" description="Helical" evidence="1">
    <location>
        <begin position="73"/>
        <end position="91"/>
    </location>
</feature>
<evidence type="ECO:0000313" key="2">
    <source>
        <dbReference type="EMBL" id="PSR99414.1"/>
    </source>
</evidence>
<sequence>MRGCRVYILWSLEQERGTQYGKQIKKGVALMMRDKETLNPWRGVRTWLGKYLSALSHSTTDRLRKKEPWKAGANARVASLVICQLFLAVHVLPGRELSLSLSLFLSFSLFFRVFGKGRLRVSWNSWG</sequence>
<dbReference type="AlphaFoldDB" id="A0A2T3AIX8"/>
<keyword evidence="3" id="KW-1185">Reference proteome</keyword>
<keyword evidence="1" id="KW-0812">Transmembrane</keyword>
<evidence type="ECO:0000256" key="1">
    <source>
        <dbReference type="SAM" id="Phobius"/>
    </source>
</evidence>
<name>A0A2T3AIX8_9PEZI</name>
<reference evidence="2 3" key="1">
    <citation type="journal article" date="2018" name="Mycol. Prog.">
        <title>Coniella lustricola, a new species from submerged detritus.</title>
        <authorList>
            <person name="Raudabaugh D.B."/>
            <person name="Iturriaga T."/>
            <person name="Carver A."/>
            <person name="Mondo S."/>
            <person name="Pangilinan J."/>
            <person name="Lipzen A."/>
            <person name="He G."/>
            <person name="Amirebrahimi M."/>
            <person name="Grigoriev I.V."/>
            <person name="Miller A.N."/>
        </authorList>
    </citation>
    <scope>NUCLEOTIDE SEQUENCE [LARGE SCALE GENOMIC DNA]</scope>
    <source>
        <strain evidence="2 3">B22-T-1</strain>
    </source>
</reference>
<keyword evidence="1" id="KW-1133">Transmembrane helix</keyword>
<keyword evidence="1" id="KW-0472">Membrane</keyword>
<dbReference type="InParanoid" id="A0A2T3AIX8"/>
<proteinExistence type="predicted"/>
<protein>
    <submittedName>
        <fullName evidence="2">Uncharacterized protein</fullName>
    </submittedName>
</protein>
<gene>
    <name evidence="2" type="ORF">BD289DRAFT_424194</name>
</gene>